<name>A0A6A6UEF3_9PEZI</name>
<organism evidence="2 3">
    <name type="scientific">Microthyrium microscopicum</name>
    <dbReference type="NCBI Taxonomy" id="703497"/>
    <lineage>
        <taxon>Eukaryota</taxon>
        <taxon>Fungi</taxon>
        <taxon>Dikarya</taxon>
        <taxon>Ascomycota</taxon>
        <taxon>Pezizomycotina</taxon>
        <taxon>Dothideomycetes</taxon>
        <taxon>Dothideomycetes incertae sedis</taxon>
        <taxon>Microthyriales</taxon>
        <taxon>Microthyriaceae</taxon>
        <taxon>Microthyrium</taxon>
    </lineage>
</organism>
<dbReference type="OrthoDB" id="3929313at2759"/>
<protein>
    <submittedName>
        <fullName evidence="2">Uncharacterized protein</fullName>
    </submittedName>
</protein>
<feature type="compositionally biased region" description="Polar residues" evidence="1">
    <location>
        <begin position="329"/>
        <end position="353"/>
    </location>
</feature>
<gene>
    <name evidence="2" type="ORF">BT63DRAFT_439640</name>
</gene>
<feature type="region of interest" description="Disordered" evidence="1">
    <location>
        <begin position="281"/>
        <end position="355"/>
    </location>
</feature>
<feature type="region of interest" description="Disordered" evidence="1">
    <location>
        <begin position="201"/>
        <end position="259"/>
    </location>
</feature>
<feature type="compositionally biased region" description="Polar residues" evidence="1">
    <location>
        <begin position="305"/>
        <end position="322"/>
    </location>
</feature>
<dbReference type="AlphaFoldDB" id="A0A6A6UEF3"/>
<feature type="compositionally biased region" description="Low complexity" evidence="1">
    <location>
        <begin position="244"/>
        <end position="259"/>
    </location>
</feature>
<evidence type="ECO:0000313" key="2">
    <source>
        <dbReference type="EMBL" id="KAF2670655.1"/>
    </source>
</evidence>
<evidence type="ECO:0000256" key="1">
    <source>
        <dbReference type="SAM" id="MobiDB-lite"/>
    </source>
</evidence>
<reference evidence="2" key="1">
    <citation type="journal article" date="2020" name="Stud. Mycol.">
        <title>101 Dothideomycetes genomes: a test case for predicting lifestyles and emergence of pathogens.</title>
        <authorList>
            <person name="Haridas S."/>
            <person name="Albert R."/>
            <person name="Binder M."/>
            <person name="Bloem J."/>
            <person name="Labutti K."/>
            <person name="Salamov A."/>
            <person name="Andreopoulos B."/>
            <person name="Baker S."/>
            <person name="Barry K."/>
            <person name="Bills G."/>
            <person name="Bluhm B."/>
            <person name="Cannon C."/>
            <person name="Castanera R."/>
            <person name="Culley D."/>
            <person name="Daum C."/>
            <person name="Ezra D."/>
            <person name="Gonzalez J."/>
            <person name="Henrissat B."/>
            <person name="Kuo A."/>
            <person name="Liang C."/>
            <person name="Lipzen A."/>
            <person name="Lutzoni F."/>
            <person name="Magnuson J."/>
            <person name="Mondo S."/>
            <person name="Nolan M."/>
            <person name="Ohm R."/>
            <person name="Pangilinan J."/>
            <person name="Park H.-J."/>
            <person name="Ramirez L."/>
            <person name="Alfaro M."/>
            <person name="Sun H."/>
            <person name="Tritt A."/>
            <person name="Yoshinaga Y."/>
            <person name="Zwiers L.-H."/>
            <person name="Turgeon B."/>
            <person name="Goodwin S."/>
            <person name="Spatafora J."/>
            <person name="Crous P."/>
            <person name="Grigoriev I."/>
        </authorList>
    </citation>
    <scope>NUCLEOTIDE SEQUENCE</scope>
    <source>
        <strain evidence="2">CBS 115976</strain>
    </source>
</reference>
<keyword evidence="3" id="KW-1185">Reference proteome</keyword>
<dbReference type="Proteomes" id="UP000799302">
    <property type="component" value="Unassembled WGS sequence"/>
</dbReference>
<accession>A0A6A6UEF3</accession>
<feature type="compositionally biased region" description="Low complexity" evidence="1">
    <location>
        <begin position="293"/>
        <end position="304"/>
    </location>
</feature>
<feature type="compositionally biased region" description="Low complexity" evidence="1">
    <location>
        <begin position="219"/>
        <end position="234"/>
    </location>
</feature>
<proteinExistence type="predicted"/>
<evidence type="ECO:0000313" key="3">
    <source>
        <dbReference type="Proteomes" id="UP000799302"/>
    </source>
</evidence>
<dbReference type="EMBL" id="MU004234">
    <property type="protein sequence ID" value="KAF2670655.1"/>
    <property type="molecule type" value="Genomic_DNA"/>
</dbReference>
<sequence>MTTPNPSSITALCVFGSDVGSRLVRLAKWVEGMPSVVKSLGFEIWAACEVLCEIANIIARAEMNFRISFFNNEALKEIEDFIETCDEVFHEAARGVLIAYDRIRVLRPKPVAGKTNPAAMDAISIGFEERIKWPLFQRRMGSMMEALMNAKMDLTLHVLIYWVSWERDTRRKSTSSIFADLTPGNRESLINQIWQNRLRREQEMEQQTAPTYHRAKTFSNSSTSPTSNPALSNSGSASPDDNISNTSSTGSSRSNSSLLSRFGRKFSKSSRKGLISMGFMSSKKHDQSDDDSSTSNSPLTSDSLAFNSARSPVSSENRSLSQREAFASDNFSIRSGRTGRSVQPSMRRVQSSRPPLRGERYSLLRLTDNDSNALARPQGLVKRGSWSAGPTKSAKEGIMREWELLRAIEDDMAWQNDETALGGHGQDYRELGLQLLFRQLQAMIPIWAVQDYEQVAITIDMLQENWIELGQFRRRRMEYESVVGGKRQLHGGSFHETTANNMSHEPTNKFFFTT</sequence>